<dbReference type="GO" id="GO:0030145">
    <property type="term" value="F:manganese ion binding"/>
    <property type="evidence" value="ECO:0007669"/>
    <property type="project" value="InterPro"/>
</dbReference>
<evidence type="ECO:0000256" key="2">
    <source>
        <dbReference type="ARBA" id="ARBA00013064"/>
    </source>
</evidence>
<dbReference type="PANTHER" id="PTHR39181:SF1">
    <property type="entry name" value="TYROSINE-PROTEIN PHOSPHATASE YWQE"/>
    <property type="match status" value="1"/>
</dbReference>
<dbReference type="SUPFAM" id="SSF89550">
    <property type="entry name" value="PHP domain-like"/>
    <property type="match status" value="1"/>
</dbReference>
<evidence type="ECO:0000313" key="5">
    <source>
        <dbReference type="EMBL" id="MBI2875865.1"/>
    </source>
</evidence>
<dbReference type="GO" id="GO:0004725">
    <property type="term" value="F:protein tyrosine phosphatase activity"/>
    <property type="evidence" value="ECO:0007669"/>
    <property type="project" value="UniProtKB-EC"/>
</dbReference>
<sequence>MIDLHAHFLPGLDDGPSDIEQAVALCRVAQADGIHTVVAVAHALNGVYQNSASRIKAAADALSRRVAEEGVPLTLLAGADVHVEPDLLRLIEQGEVLTPNDTRRYILLELPEYFVFFHIKELVFALKAKGITPIISHPERNPQIQRELDQLSELVYGGALSQVTAMSLTGGFGSHAQAITESLMRQGLVHILASDAHSLERRPPILSRAVEAASRLVGPEEALKMVTTVPQAVIAGKPWEPPPPVPLKKKRTSFFSRAFGGWKREKEMRD</sequence>
<organism evidence="5 6">
    <name type="scientific">Tectimicrobiota bacterium</name>
    <dbReference type="NCBI Taxonomy" id="2528274"/>
    <lineage>
        <taxon>Bacteria</taxon>
        <taxon>Pseudomonadati</taxon>
        <taxon>Nitrospinota/Tectimicrobiota group</taxon>
        <taxon>Candidatus Tectimicrobiota</taxon>
    </lineage>
</organism>
<evidence type="ECO:0000256" key="3">
    <source>
        <dbReference type="ARBA" id="ARBA00022801"/>
    </source>
</evidence>
<accession>A0A932FUQ7</accession>
<protein>
    <recommendedName>
        <fullName evidence="2">protein-tyrosine-phosphatase</fullName>
        <ecNumber evidence="2">3.1.3.48</ecNumber>
    </recommendedName>
</protein>
<dbReference type="EC" id="3.1.3.48" evidence="2"/>
<gene>
    <name evidence="5" type="ORF">HYY20_03170</name>
</gene>
<reference evidence="5" key="1">
    <citation type="submission" date="2020-07" db="EMBL/GenBank/DDBJ databases">
        <title>Huge and variable diversity of episymbiotic CPR bacteria and DPANN archaea in groundwater ecosystems.</title>
        <authorList>
            <person name="He C.Y."/>
            <person name="Keren R."/>
            <person name="Whittaker M."/>
            <person name="Farag I.F."/>
            <person name="Doudna J."/>
            <person name="Cate J.H.D."/>
            <person name="Banfield J.F."/>
        </authorList>
    </citation>
    <scope>NUCLEOTIDE SEQUENCE</scope>
    <source>
        <strain evidence="5">NC_groundwater_672_Ag_B-0.1um_62_36</strain>
    </source>
</reference>
<dbReference type="InterPro" id="IPR016195">
    <property type="entry name" value="Pol/histidinol_Pase-like"/>
</dbReference>
<keyword evidence="3" id="KW-0378">Hydrolase</keyword>
<proteinExistence type="inferred from homology"/>
<evidence type="ECO:0000256" key="4">
    <source>
        <dbReference type="ARBA" id="ARBA00051722"/>
    </source>
</evidence>
<comment type="catalytic activity">
    <reaction evidence="4">
        <text>O-phospho-L-tyrosyl-[protein] + H2O = L-tyrosyl-[protein] + phosphate</text>
        <dbReference type="Rhea" id="RHEA:10684"/>
        <dbReference type="Rhea" id="RHEA-COMP:10136"/>
        <dbReference type="Rhea" id="RHEA-COMP:20101"/>
        <dbReference type="ChEBI" id="CHEBI:15377"/>
        <dbReference type="ChEBI" id="CHEBI:43474"/>
        <dbReference type="ChEBI" id="CHEBI:46858"/>
        <dbReference type="ChEBI" id="CHEBI:61978"/>
        <dbReference type="EC" id="3.1.3.48"/>
    </reaction>
</comment>
<dbReference type="Proteomes" id="UP000769766">
    <property type="component" value="Unassembled WGS sequence"/>
</dbReference>
<name>A0A932FUQ7_UNCTE</name>
<dbReference type="InterPro" id="IPR016667">
    <property type="entry name" value="Caps_polysacc_synth_CpsB/CapC"/>
</dbReference>
<evidence type="ECO:0000313" key="6">
    <source>
        <dbReference type="Proteomes" id="UP000769766"/>
    </source>
</evidence>
<dbReference type="Gene3D" id="3.20.20.140">
    <property type="entry name" value="Metal-dependent hydrolases"/>
    <property type="match status" value="1"/>
</dbReference>
<dbReference type="Pfam" id="PF19567">
    <property type="entry name" value="CpsB_CapC"/>
    <property type="match status" value="1"/>
</dbReference>
<dbReference type="AlphaFoldDB" id="A0A932FUQ7"/>
<dbReference type="PIRSF" id="PIRSF016557">
    <property type="entry name" value="Caps_synth_CpsB"/>
    <property type="match status" value="1"/>
</dbReference>
<dbReference type="EMBL" id="JACPRF010000097">
    <property type="protein sequence ID" value="MBI2875865.1"/>
    <property type="molecule type" value="Genomic_DNA"/>
</dbReference>
<evidence type="ECO:0000256" key="1">
    <source>
        <dbReference type="ARBA" id="ARBA00005750"/>
    </source>
</evidence>
<comment type="similarity">
    <text evidence="1">Belongs to the metallo-dependent hydrolases superfamily. CpsB/CapC family.</text>
</comment>
<comment type="caution">
    <text evidence="5">The sequence shown here is derived from an EMBL/GenBank/DDBJ whole genome shotgun (WGS) entry which is preliminary data.</text>
</comment>
<dbReference type="PANTHER" id="PTHR39181">
    <property type="entry name" value="TYROSINE-PROTEIN PHOSPHATASE YWQE"/>
    <property type="match status" value="1"/>
</dbReference>